<gene>
    <name evidence="4" type="ORF">FOB60_000764</name>
</gene>
<protein>
    <submittedName>
        <fullName evidence="4">Cytidine and deoxycytidylate deaminase zinc-binding region family protein</fullName>
    </submittedName>
</protein>
<dbReference type="EMBL" id="JABWAB010000001">
    <property type="protein sequence ID" value="KAF6059182.1"/>
    <property type="molecule type" value="Genomic_DNA"/>
</dbReference>
<dbReference type="GO" id="GO:0052718">
    <property type="term" value="C:tRNA-specific adenosine-34 deaminase complex"/>
    <property type="evidence" value="ECO:0007669"/>
    <property type="project" value="EnsemblFungi"/>
</dbReference>
<dbReference type="PROSITE" id="PS51747">
    <property type="entry name" value="CYT_DCMP_DEAMINASES_2"/>
    <property type="match status" value="1"/>
</dbReference>
<comment type="similarity">
    <text evidence="2">Belongs to the cytidine and deoxycytidylate deaminase family. ADAT3 subfamily.</text>
</comment>
<sequence>MTSENRSHVDLRNGILYGTLKQIRLGNDTDPEVPSLISTWACTIHPKNSKSLIALLKQNFDDEPRIKHLKRLTKIGDHIKAIICPYENESDRDEISALLKSLDYDNLEVIEVPRNQANTKETTLKWSNIWPLTWKGNPNHQFLNSVKFDMEQERTIVNELLNHIERANCPNASATIMAKEMHGKLTIQIVTVNKGGCHPSDHSVMRAIDAIAQNEARQRKEGNTQERGYLCTNTIVYTTHEPCVMCSMALVHSRIVRCTYLKPVSPGGGMESSYYLGDLDGLNWKFQIWRWLGEHELSRLDSVTDSVRLEY</sequence>
<dbReference type="GO" id="GO:0005777">
    <property type="term" value="C:peroxisome"/>
    <property type="evidence" value="ECO:0007669"/>
    <property type="project" value="EnsemblFungi"/>
</dbReference>
<dbReference type="SUPFAM" id="SSF53927">
    <property type="entry name" value="Cytidine deaminase-like"/>
    <property type="match status" value="1"/>
</dbReference>
<evidence type="ECO:0000313" key="4">
    <source>
        <dbReference type="EMBL" id="KAF6059182.1"/>
    </source>
</evidence>
<dbReference type="PANTHER" id="PTHR11079">
    <property type="entry name" value="CYTOSINE DEAMINASE FAMILY MEMBER"/>
    <property type="match status" value="1"/>
</dbReference>
<dbReference type="Gene3D" id="3.40.140.10">
    <property type="entry name" value="Cytidine Deaminase, domain 2"/>
    <property type="match status" value="1"/>
</dbReference>
<dbReference type="OrthoDB" id="3180714at2759"/>
<evidence type="ECO:0000256" key="2">
    <source>
        <dbReference type="ARBA" id="ARBA00038160"/>
    </source>
</evidence>
<feature type="domain" description="CMP/dCMP-type deaminase" evidence="3">
    <location>
        <begin position="151"/>
        <end position="271"/>
    </location>
</feature>
<dbReference type="Pfam" id="PF00383">
    <property type="entry name" value="dCMP_cyt_deam_1"/>
    <property type="match status" value="1"/>
</dbReference>
<evidence type="ECO:0000259" key="3">
    <source>
        <dbReference type="PROSITE" id="PS51747"/>
    </source>
</evidence>
<proteinExistence type="inferred from homology"/>
<evidence type="ECO:0000256" key="1">
    <source>
        <dbReference type="ARBA" id="ARBA00022694"/>
    </source>
</evidence>
<evidence type="ECO:0000313" key="5">
    <source>
        <dbReference type="Proteomes" id="UP000590412"/>
    </source>
</evidence>
<dbReference type="AlphaFoldDB" id="A0A8X7NQL3"/>
<dbReference type="InterPro" id="IPR002125">
    <property type="entry name" value="CMP_dCMP_dom"/>
</dbReference>
<dbReference type="PANTHER" id="PTHR11079:SF156">
    <property type="entry name" value="INACTIVE TRNA-SPECIFIC ADENOSINE DEAMINASE-LIKE PROTEIN 3-RELATED"/>
    <property type="match status" value="1"/>
</dbReference>
<dbReference type="Proteomes" id="UP000590412">
    <property type="component" value="Unassembled WGS sequence"/>
</dbReference>
<name>A0A8X7NQL3_CANPA</name>
<dbReference type="CDD" id="cd01285">
    <property type="entry name" value="nucleoside_deaminase"/>
    <property type="match status" value="1"/>
</dbReference>
<keyword evidence="1" id="KW-0819">tRNA processing</keyword>
<dbReference type="GO" id="GO:0005634">
    <property type="term" value="C:nucleus"/>
    <property type="evidence" value="ECO:0007669"/>
    <property type="project" value="TreeGrafter"/>
</dbReference>
<dbReference type="GO" id="GO:0002100">
    <property type="term" value="P:tRNA wobble adenosine to inosine editing"/>
    <property type="evidence" value="ECO:0007669"/>
    <property type="project" value="EnsemblFungi"/>
</dbReference>
<reference evidence="4" key="1">
    <citation type="submission" date="2020-03" db="EMBL/GenBank/DDBJ databases">
        <title>FDA dAtabase for Regulatory Grade micrObial Sequences (FDA-ARGOS): Supporting development and validation of Infectious Disease Dx tests.</title>
        <authorList>
            <person name="Campos J."/>
            <person name="Goldberg B."/>
            <person name="Tallon L."/>
            <person name="Sadzewicz L."/>
            <person name="Vavikolanu K."/>
            <person name="Mehta A."/>
            <person name="Aluvathingal J."/>
            <person name="Nadendla S."/>
            <person name="Nandy P."/>
            <person name="Geyer C."/>
            <person name="Yan Y."/>
            <person name="Sichtig H."/>
        </authorList>
    </citation>
    <scope>NUCLEOTIDE SEQUENCE [LARGE SCALE GENOMIC DNA]</scope>
    <source>
        <strain evidence="4">FDAARGOS_652</strain>
    </source>
</reference>
<comment type="caution">
    <text evidence="4">The sequence shown here is derived from an EMBL/GenBank/DDBJ whole genome shotgun (WGS) entry which is preliminary data.</text>
</comment>
<organism evidence="4 5">
    <name type="scientific">Candida parapsilosis</name>
    <name type="common">Yeast</name>
    <dbReference type="NCBI Taxonomy" id="5480"/>
    <lineage>
        <taxon>Eukaryota</taxon>
        <taxon>Fungi</taxon>
        <taxon>Dikarya</taxon>
        <taxon>Ascomycota</taxon>
        <taxon>Saccharomycotina</taxon>
        <taxon>Pichiomycetes</taxon>
        <taxon>Debaryomycetaceae</taxon>
        <taxon>Candida/Lodderomyces clade</taxon>
        <taxon>Candida</taxon>
    </lineage>
</organism>
<dbReference type="GO" id="GO:0052717">
    <property type="term" value="F:tRNA-specific adenosine-34 deaminase activity"/>
    <property type="evidence" value="ECO:0007669"/>
    <property type="project" value="TreeGrafter"/>
</dbReference>
<dbReference type="InterPro" id="IPR016193">
    <property type="entry name" value="Cytidine_deaminase-like"/>
</dbReference>
<accession>A0A8X7NQL3</accession>